<keyword evidence="1" id="KW-0812">Transmembrane</keyword>
<dbReference type="Pfam" id="PF00990">
    <property type="entry name" value="GGDEF"/>
    <property type="match status" value="1"/>
</dbReference>
<dbReference type="CDD" id="cd01949">
    <property type="entry name" value="GGDEF"/>
    <property type="match status" value="1"/>
</dbReference>
<keyword evidence="5" id="KW-1185">Reference proteome</keyword>
<protein>
    <submittedName>
        <fullName evidence="4">Putative Diguanylate cyclase</fullName>
        <ecNumber evidence="4">2.7.7.65</ecNumber>
    </submittedName>
</protein>
<accession>A0A2U3QKC0</accession>
<dbReference type="NCBIfam" id="TIGR00254">
    <property type="entry name" value="GGDEF"/>
    <property type="match status" value="1"/>
</dbReference>
<dbReference type="OrthoDB" id="8543296at2"/>
<dbReference type="Proteomes" id="UP000245125">
    <property type="component" value="Unassembled WGS sequence"/>
</dbReference>
<dbReference type="InterPro" id="IPR043128">
    <property type="entry name" value="Rev_trsase/Diguanyl_cyclase"/>
</dbReference>
<dbReference type="SMART" id="SM00091">
    <property type="entry name" value="PAS"/>
    <property type="match status" value="1"/>
</dbReference>
<dbReference type="InterPro" id="IPR000160">
    <property type="entry name" value="GGDEF_dom"/>
</dbReference>
<dbReference type="SMART" id="SM00267">
    <property type="entry name" value="GGDEF"/>
    <property type="match status" value="1"/>
</dbReference>
<dbReference type="CDD" id="cd00130">
    <property type="entry name" value="PAS"/>
    <property type="match status" value="1"/>
</dbReference>
<evidence type="ECO:0000313" key="4">
    <source>
        <dbReference type="EMBL" id="SPQ01825.1"/>
    </source>
</evidence>
<dbReference type="FunFam" id="3.30.70.270:FF:000001">
    <property type="entry name" value="Diguanylate cyclase domain protein"/>
    <property type="match status" value="1"/>
</dbReference>
<dbReference type="EMBL" id="OUUY01000123">
    <property type="protein sequence ID" value="SPQ01825.1"/>
    <property type="molecule type" value="Genomic_DNA"/>
</dbReference>
<dbReference type="PANTHER" id="PTHR46663">
    <property type="entry name" value="DIGUANYLATE CYCLASE DGCT-RELATED"/>
    <property type="match status" value="1"/>
</dbReference>
<keyword evidence="4" id="KW-0808">Transferase</keyword>
<dbReference type="PANTHER" id="PTHR46663:SF3">
    <property type="entry name" value="SLL0267 PROTEIN"/>
    <property type="match status" value="1"/>
</dbReference>
<evidence type="ECO:0000259" key="3">
    <source>
        <dbReference type="PROSITE" id="PS50887"/>
    </source>
</evidence>
<dbReference type="Pfam" id="PF08448">
    <property type="entry name" value="PAS_4"/>
    <property type="match status" value="1"/>
</dbReference>
<dbReference type="NCBIfam" id="TIGR00229">
    <property type="entry name" value="sensory_box"/>
    <property type="match status" value="1"/>
</dbReference>
<dbReference type="GO" id="GO:0052621">
    <property type="term" value="F:diguanylate cyclase activity"/>
    <property type="evidence" value="ECO:0007669"/>
    <property type="project" value="UniProtKB-EC"/>
</dbReference>
<dbReference type="InterPro" id="IPR035965">
    <property type="entry name" value="PAS-like_dom_sf"/>
</dbReference>
<dbReference type="Gene3D" id="3.30.70.270">
    <property type="match status" value="1"/>
</dbReference>
<feature type="transmembrane region" description="Helical" evidence="1">
    <location>
        <begin position="12"/>
        <end position="33"/>
    </location>
</feature>
<dbReference type="PROSITE" id="PS50112">
    <property type="entry name" value="PAS"/>
    <property type="match status" value="1"/>
</dbReference>
<dbReference type="PROSITE" id="PS50887">
    <property type="entry name" value="GGDEF"/>
    <property type="match status" value="1"/>
</dbReference>
<evidence type="ECO:0000256" key="1">
    <source>
        <dbReference type="SAM" id="Phobius"/>
    </source>
</evidence>
<keyword evidence="1" id="KW-1133">Transmembrane helix</keyword>
<dbReference type="InterPro" id="IPR052163">
    <property type="entry name" value="DGC-Regulatory_Protein"/>
</dbReference>
<name>A0A2U3QKC0_9BACT</name>
<dbReference type="InterPro" id="IPR000014">
    <property type="entry name" value="PAS"/>
</dbReference>
<proteinExistence type="predicted"/>
<dbReference type="SUPFAM" id="SSF55073">
    <property type="entry name" value="Nucleotide cyclase"/>
    <property type="match status" value="1"/>
</dbReference>
<feature type="transmembrane region" description="Helical" evidence="1">
    <location>
        <begin position="53"/>
        <end position="70"/>
    </location>
</feature>
<dbReference type="EC" id="2.7.7.65" evidence="4"/>
<dbReference type="SUPFAM" id="SSF55785">
    <property type="entry name" value="PYP-like sensor domain (PAS domain)"/>
    <property type="match status" value="1"/>
</dbReference>
<feature type="transmembrane region" description="Helical" evidence="1">
    <location>
        <begin position="82"/>
        <end position="101"/>
    </location>
</feature>
<evidence type="ECO:0000259" key="2">
    <source>
        <dbReference type="PROSITE" id="PS50112"/>
    </source>
</evidence>
<dbReference type="Gene3D" id="3.30.450.20">
    <property type="entry name" value="PAS domain"/>
    <property type="match status" value="1"/>
</dbReference>
<dbReference type="InterPro" id="IPR013656">
    <property type="entry name" value="PAS_4"/>
</dbReference>
<evidence type="ECO:0000313" key="5">
    <source>
        <dbReference type="Proteomes" id="UP000245125"/>
    </source>
</evidence>
<feature type="domain" description="PAS" evidence="2">
    <location>
        <begin position="132"/>
        <end position="187"/>
    </location>
</feature>
<feature type="domain" description="GGDEF" evidence="3">
    <location>
        <begin position="285"/>
        <end position="418"/>
    </location>
</feature>
<dbReference type="AlphaFoldDB" id="A0A2U3QKC0"/>
<reference evidence="5" key="1">
    <citation type="submission" date="2018-03" db="EMBL/GenBank/DDBJ databases">
        <authorList>
            <person name="Zecchin S."/>
        </authorList>
    </citation>
    <scope>NUCLEOTIDE SEQUENCE [LARGE SCALE GENOMIC DNA]</scope>
</reference>
<sequence>MSLSLSRKGKDVAIALFISAAIFMVDLLTPLWYDAWVLYLVPLFFMFRSVKRPYAYSLVVTLLIVTGLFLHPNSAILMQSAVNRITGIFGGWGVSVLLMRLKQLHVSMLQSHNELEKRLTDLKKLQDLLSQGKKEWEETFDSINDAITIHDRDFNVIRANKTAERLLGLPFLEILGQKCYRLYHGSDCLSEECPSCAVLKTGTPSVVEKFEPSLNKYIEIKAFPLVQDDQNIKVVHVVRDITDRKKMEEFLQHHAYYDSLTGLPNRLLFMEHVRLRLSYARRNRNRVAILFLDLDHFKYINDSLGHTVGDGLLKVVANRLKACIRESDLVARMGGDEFIVILSDITTAEDAAIVGRKIIASLLESFFIESHKVNTTASIGISIYPDDGEGEEDLLKNADIAMYHAKKQGRNTYEFYNIVMNHKN</sequence>
<dbReference type="InterPro" id="IPR029787">
    <property type="entry name" value="Nucleotide_cyclase"/>
</dbReference>
<gene>
    <name evidence="4" type="ORF">NBG4_730005</name>
</gene>
<keyword evidence="1" id="KW-0472">Membrane</keyword>
<keyword evidence="4" id="KW-0548">Nucleotidyltransferase</keyword>
<organism evidence="4 5">
    <name type="scientific">Candidatus Sulfobium mesophilum</name>
    <dbReference type="NCBI Taxonomy" id="2016548"/>
    <lineage>
        <taxon>Bacteria</taxon>
        <taxon>Pseudomonadati</taxon>
        <taxon>Nitrospirota</taxon>
        <taxon>Nitrospiria</taxon>
        <taxon>Nitrospirales</taxon>
        <taxon>Nitrospiraceae</taxon>
        <taxon>Candidatus Sulfobium</taxon>
    </lineage>
</organism>